<dbReference type="PANTHER" id="PTHR43711">
    <property type="entry name" value="TWO-COMPONENT HISTIDINE KINASE"/>
    <property type="match status" value="1"/>
</dbReference>
<evidence type="ECO:0000256" key="2">
    <source>
        <dbReference type="ARBA" id="ARBA00012438"/>
    </source>
</evidence>
<evidence type="ECO:0000256" key="7">
    <source>
        <dbReference type="SAM" id="Phobius"/>
    </source>
</evidence>
<dbReference type="PANTHER" id="PTHR43711:SF1">
    <property type="entry name" value="HISTIDINE KINASE 1"/>
    <property type="match status" value="1"/>
</dbReference>
<feature type="transmembrane region" description="Helical" evidence="7">
    <location>
        <begin position="63"/>
        <end position="96"/>
    </location>
</feature>
<keyword evidence="3" id="KW-0597">Phosphoprotein</keyword>
<dbReference type="PROSITE" id="PS50109">
    <property type="entry name" value="HIS_KIN"/>
    <property type="match status" value="1"/>
</dbReference>
<proteinExistence type="predicted"/>
<reference evidence="9" key="1">
    <citation type="submission" date="2023-06" db="EMBL/GenBank/DDBJ databases">
        <authorList>
            <person name="Jiang Y."/>
            <person name="Liu Q."/>
        </authorList>
    </citation>
    <scope>NUCLEOTIDE SEQUENCE</scope>
    <source>
        <strain evidence="9">CGMCC 1.12090</strain>
    </source>
</reference>
<dbReference type="SMART" id="SM00388">
    <property type="entry name" value="HisKA"/>
    <property type="match status" value="1"/>
</dbReference>
<dbReference type="InterPro" id="IPR036097">
    <property type="entry name" value="HisK_dim/P_sf"/>
</dbReference>
<organism evidence="9 10">
    <name type="scientific">Variovorax ginsengisoli</name>
    <dbReference type="NCBI Taxonomy" id="363844"/>
    <lineage>
        <taxon>Bacteria</taxon>
        <taxon>Pseudomonadati</taxon>
        <taxon>Pseudomonadota</taxon>
        <taxon>Betaproteobacteria</taxon>
        <taxon>Burkholderiales</taxon>
        <taxon>Comamonadaceae</taxon>
        <taxon>Variovorax</taxon>
    </lineage>
</organism>
<evidence type="ECO:0000256" key="4">
    <source>
        <dbReference type="ARBA" id="ARBA00022679"/>
    </source>
</evidence>
<evidence type="ECO:0000313" key="10">
    <source>
        <dbReference type="Proteomes" id="UP001169027"/>
    </source>
</evidence>
<dbReference type="GO" id="GO:0016301">
    <property type="term" value="F:kinase activity"/>
    <property type="evidence" value="ECO:0007669"/>
    <property type="project" value="UniProtKB-KW"/>
</dbReference>
<evidence type="ECO:0000256" key="5">
    <source>
        <dbReference type="ARBA" id="ARBA00022777"/>
    </source>
</evidence>
<keyword evidence="7" id="KW-0812">Transmembrane</keyword>
<dbReference type="Proteomes" id="UP001169027">
    <property type="component" value="Unassembled WGS sequence"/>
</dbReference>
<evidence type="ECO:0000256" key="6">
    <source>
        <dbReference type="ARBA" id="ARBA00023012"/>
    </source>
</evidence>
<gene>
    <name evidence="9" type="ORF">Q2T77_21860</name>
</gene>
<evidence type="ECO:0000256" key="1">
    <source>
        <dbReference type="ARBA" id="ARBA00000085"/>
    </source>
</evidence>
<dbReference type="CDD" id="cd00075">
    <property type="entry name" value="HATPase"/>
    <property type="match status" value="1"/>
</dbReference>
<keyword evidence="7" id="KW-0472">Membrane</keyword>
<evidence type="ECO:0000259" key="8">
    <source>
        <dbReference type="PROSITE" id="PS50109"/>
    </source>
</evidence>
<dbReference type="Pfam" id="PF00512">
    <property type="entry name" value="HisKA"/>
    <property type="match status" value="1"/>
</dbReference>
<dbReference type="Pfam" id="PF02518">
    <property type="entry name" value="HATPase_c"/>
    <property type="match status" value="1"/>
</dbReference>
<dbReference type="Gene3D" id="1.10.287.130">
    <property type="match status" value="1"/>
</dbReference>
<sequence>MASEASLHPSPAFARAQVSAHARSGHDPAPGDIEDDAPGLRARWIQGQLTRSFLRQSRVRQPLGLLLILTMAALCWGSGSHLAVSAWLAVGLLISAMRRRVVSLHAGKHQGASSESLNLFLARAAPVFILEAPFWGVSVLLFFARIPEANQFGCWLVLTLVVYGPITRLALVPFLLYWSMNGFFVVMLACVLYGVFLGPMQGSLNYWFVGLTLLHWVVILGLGRAIHANQEEHFGLQYDLALRERQATEAVSTKNRFLAAATHDLRQPVSALALYADFLKENPETHAELAPKIAKATAAVSHLFDSLFDLSVLDSGKVQLSVEPVQIADVVRDLQLQYEPLAEAKNIRLRVRTGQATIQSDPLRLRRMVGNVLSNAIKYSPPGKKILLAARLQQGDVVVEVFDQGIGIPADQIEKVFEEFYRVNDAATPAADGVGLGLSLVARLAKALKSEVRLDSVAGRGTRCSIRLGDLRGGGTANPPGG</sequence>
<dbReference type="EMBL" id="JAUKVY010000016">
    <property type="protein sequence ID" value="MDO1534944.1"/>
    <property type="molecule type" value="Genomic_DNA"/>
</dbReference>
<feature type="domain" description="Histidine kinase" evidence="8">
    <location>
        <begin position="260"/>
        <end position="472"/>
    </location>
</feature>
<dbReference type="InterPro" id="IPR005467">
    <property type="entry name" value="His_kinase_dom"/>
</dbReference>
<dbReference type="SUPFAM" id="SSF47384">
    <property type="entry name" value="Homodimeric domain of signal transducing histidine kinase"/>
    <property type="match status" value="1"/>
</dbReference>
<keyword evidence="10" id="KW-1185">Reference proteome</keyword>
<feature type="transmembrane region" description="Helical" evidence="7">
    <location>
        <begin position="183"/>
        <end position="200"/>
    </location>
</feature>
<feature type="transmembrane region" description="Helical" evidence="7">
    <location>
        <begin position="117"/>
        <end position="143"/>
    </location>
</feature>
<dbReference type="RefSeq" id="WP_301812685.1">
    <property type="nucleotide sequence ID" value="NZ_JAUJZH010000016.1"/>
</dbReference>
<dbReference type="PRINTS" id="PR00344">
    <property type="entry name" value="BCTRLSENSOR"/>
</dbReference>
<evidence type="ECO:0000256" key="3">
    <source>
        <dbReference type="ARBA" id="ARBA00022553"/>
    </source>
</evidence>
<dbReference type="InterPro" id="IPR003594">
    <property type="entry name" value="HATPase_dom"/>
</dbReference>
<feature type="transmembrane region" description="Helical" evidence="7">
    <location>
        <begin position="206"/>
        <end position="226"/>
    </location>
</feature>
<dbReference type="InterPro" id="IPR036890">
    <property type="entry name" value="HATPase_C_sf"/>
</dbReference>
<dbReference type="InterPro" id="IPR003661">
    <property type="entry name" value="HisK_dim/P_dom"/>
</dbReference>
<dbReference type="SUPFAM" id="SSF55874">
    <property type="entry name" value="ATPase domain of HSP90 chaperone/DNA topoisomerase II/histidine kinase"/>
    <property type="match status" value="1"/>
</dbReference>
<dbReference type="InterPro" id="IPR050736">
    <property type="entry name" value="Sensor_HK_Regulatory"/>
</dbReference>
<evidence type="ECO:0000313" key="9">
    <source>
        <dbReference type="EMBL" id="MDO1534944.1"/>
    </source>
</evidence>
<keyword evidence="7" id="KW-1133">Transmembrane helix</keyword>
<accession>A0ABT8S7Q0</accession>
<protein>
    <recommendedName>
        <fullName evidence="2">histidine kinase</fullName>
        <ecNumber evidence="2">2.7.13.3</ecNumber>
    </recommendedName>
</protein>
<dbReference type="Gene3D" id="3.30.565.10">
    <property type="entry name" value="Histidine kinase-like ATPase, C-terminal domain"/>
    <property type="match status" value="1"/>
</dbReference>
<name>A0ABT8S7Q0_9BURK</name>
<keyword evidence="4" id="KW-0808">Transferase</keyword>
<dbReference type="EC" id="2.7.13.3" evidence="2"/>
<keyword evidence="6" id="KW-0902">Two-component regulatory system</keyword>
<dbReference type="InterPro" id="IPR004358">
    <property type="entry name" value="Sig_transdc_His_kin-like_C"/>
</dbReference>
<comment type="catalytic activity">
    <reaction evidence="1">
        <text>ATP + protein L-histidine = ADP + protein N-phospho-L-histidine.</text>
        <dbReference type="EC" id="2.7.13.3"/>
    </reaction>
</comment>
<dbReference type="SMART" id="SM00387">
    <property type="entry name" value="HATPase_c"/>
    <property type="match status" value="1"/>
</dbReference>
<dbReference type="CDD" id="cd00082">
    <property type="entry name" value="HisKA"/>
    <property type="match status" value="1"/>
</dbReference>
<keyword evidence="5 9" id="KW-0418">Kinase</keyword>
<feature type="transmembrane region" description="Helical" evidence="7">
    <location>
        <begin position="155"/>
        <end position="176"/>
    </location>
</feature>
<comment type="caution">
    <text evidence="9">The sequence shown here is derived from an EMBL/GenBank/DDBJ whole genome shotgun (WGS) entry which is preliminary data.</text>
</comment>